<keyword evidence="3" id="KW-1185">Reference proteome</keyword>
<dbReference type="PROSITE" id="PS51482">
    <property type="entry name" value="DEGV"/>
    <property type="match status" value="1"/>
</dbReference>
<sequence>MSRVAVVTDSTATFPVGSDTSSVRVVPLQVLAGESTWTDGEVSGRDIAAAMREKQRVSTSRPTPHAMLAAYEAAAEQGASEVVSIHLSSALSSTYDSACSAAADAPVPVRVVDSRTISYPLGQAVLAAVEAAEDGEDGEGVERAALAVSGASEVLLYVATLEHLRRGGRIGGAQALLGSALSIKPILELRDGVVEPLERVRTAGRALARVEALAIERAGRLAGEGGVLRAAVVHLDAQERAARLQESLSEALDVPVELAELGAVIGAHVGPGTIAVGLTGRP</sequence>
<dbReference type="Gene3D" id="3.30.1180.10">
    <property type="match status" value="1"/>
</dbReference>
<dbReference type="NCBIfam" id="TIGR00762">
    <property type="entry name" value="DegV"/>
    <property type="match status" value="1"/>
</dbReference>
<dbReference type="RefSeq" id="WP_144857305.1">
    <property type="nucleotide sequence ID" value="NZ_BAAAYT010000005.1"/>
</dbReference>
<dbReference type="OrthoDB" id="9760324at2"/>
<dbReference type="PANTHER" id="PTHR33434:SF2">
    <property type="entry name" value="FATTY ACID-BINDING PROTEIN TM_1468"/>
    <property type="match status" value="1"/>
</dbReference>
<dbReference type="Proteomes" id="UP000315628">
    <property type="component" value="Unassembled WGS sequence"/>
</dbReference>
<name>A0A560W9X2_9MICO</name>
<dbReference type="SUPFAM" id="SSF82549">
    <property type="entry name" value="DAK1/DegV-like"/>
    <property type="match status" value="1"/>
</dbReference>
<dbReference type="InterPro" id="IPR003797">
    <property type="entry name" value="DegV"/>
</dbReference>
<dbReference type="InterPro" id="IPR043168">
    <property type="entry name" value="DegV_C"/>
</dbReference>
<reference evidence="2 3" key="1">
    <citation type="submission" date="2019-06" db="EMBL/GenBank/DDBJ databases">
        <title>Sequencing the genomes of 1000 actinobacteria strains.</title>
        <authorList>
            <person name="Klenk H.-P."/>
        </authorList>
    </citation>
    <scope>NUCLEOTIDE SEQUENCE [LARGE SCALE GENOMIC DNA]</scope>
    <source>
        <strain evidence="2 3">DSM 18935</strain>
    </source>
</reference>
<comment type="caution">
    <text evidence="2">The sequence shown here is derived from an EMBL/GenBank/DDBJ whole genome shotgun (WGS) entry which is preliminary data.</text>
</comment>
<protein>
    <submittedName>
        <fullName evidence="2">DegV family protein with EDD domain</fullName>
    </submittedName>
</protein>
<dbReference type="InterPro" id="IPR050270">
    <property type="entry name" value="DegV_domain_contain"/>
</dbReference>
<dbReference type="PANTHER" id="PTHR33434">
    <property type="entry name" value="DEGV DOMAIN-CONTAINING PROTEIN DR_1986-RELATED"/>
    <property type="match status" value="1"/>
</dbReference>
<evidence type="ECO:0000313" key="3">
    <source>
        <dbReference type="Proteomes" id="UP000315628"/>
    </source>
</evidence>
<accession>A0A560W9X2</accession>
<keyword evidence="1" id="KW-0446">Lipid-binding</keyword>
<dbReference type="AlphaFoldDB" id="A0A560W9X2"/>
<dbReference type="Pfam" id="PF02645">
    <property type="entry name" value="DegV"/>
    <property type="match status" value="1"/>
</dbReference>
<proteinExistence type="predicted"/>
<dbReference type="EMBL" id="VIUW01000003">
    <property type="protein sequence ID" value="TWD14433.1"/>
    <property type="molecule type" value="Genomic_DNA"/>
</dbReference>
<evidence type="ECO:0000256" key="1">
    <source>
        <dbReference type="ARBA" id="ARBA00023121"/>
    </source>
</evidence>
<evidence type="ECO:0000313" key="2">
    <source>
        <dbReference type="EMBL" id="TWD14433.1"/>
    </source>
</evidence>
<gene>
    <name evidence="2" type="ORF">FB557_1843</name>
</gene>
<organism evidence="2 3">
    <name type="scientific">Marihabitans asiaticum</name>
    <dbReference type="NCBI Taxonomy" id="415218"/>
    <lineage>
        <taxon>Bacteria</taxon>
        <taxon>Bacillati</taxon>
        <taxon>Actinomycetota</taxon>
        <taxon>Actinomycetes</taxon>
        <taxon>Micrococcales</taxon>
        <taxon>Intrasporangiaceae</taxon>
        <taxon>Marihabitans</taxon>
    </lineage>
</organism>
<dbReference type="Gene3D" id="3.40.50.10170">
    <property type="match status" value="1"/>
</dbReference>
<dbReference type="GO" id="GO:0008289">
    <property type="term" value="F:lipid binding"/>
    <property type="evidence" value="ECO:0007669"/>
    <property type="project" value="UniProtKB-KW"/>
</dbReference>